<evidence type="ECO:0000313" key="2">
    <source>
        <dbReference type="EMBL" id="AOW27370.1"/>
    </source>
</evidence>
<dbReference type="STRING" id="237561.A0A1D8PGU6"/>
<dbReference type="InParanoid" id="A0A1D8PGU6"/>
<reference evidence="2 3" key="3">
    <citation type="journal article" date="2013" name="Genome Biol.">
        <title>Assembly of a phased diploid Candida albicans genome facilitates allele-specific measurements and provides a simple model for repeat and indel structure.</title>
        <authorList>
            <person name="Muzzey D."/>
            <person name="Schwartz K."/>
            <person name="Weissman J.S."/>
            <person name="Sherlock G."/>
        </authorList>
    </citation>
    <scope>NUCLEOTIDE SEQUENCE [LARGE SCALE GENOMIC DNA]</scope>
    <source>
        <strain evidence="3">SC5314 / ATCC MYA-2876</strain>
    </source>
</reference>
<evidence type="ECO:0000313" key="1">
    <source>
        <dbReference type="CGD" id="CAL0000188789"/>
    </source>
</evidence>
<dbReference type="FunCoup" id="A0A1D8PGU6">
    <property type="interactions" value="63"/>
</dbReference>
<proteinExistence type="predicted"/>
<organism evidence="2 3">
    <name type="scientific">Candida albicans (strain SC5314 / ATCC MYA-2876)</name>
    <name type="common">Yeast</name>
    <dbReference type="NCBI Taxonomy" id="237561"/>
    <lineage>
        <taxon>Eukaryota</taxon>
        <taxon>Fungi</taxon>
        <taxon>Dikarya</taxon>
        <taxon>Ascomycota</taxon>
        <taxon>Saccharomycotina</taxon>
        <taxon>Pichiomycetes</taxon>
        <taxon>Debaryomycetaceae</taxon>
        <taxon>Candida/Lodderomyces clade</taxon>
        <taxon>Candida</taxon>
    </lineage>
</organism>
<protein>
    <recommendedName>
        <fullName evidence="4">Rgp1p</fullName>
    </recommendedName>
</protein>
<dbReference type="OrthoDB" id="1918at2759"/>
<dbReference type="GO" id="GO:0000139">
    <property type="term" value="C:Golgi membrane"/>
    <property type="evidence" value="ECO:0000318"/>
    <property type="project" value="GO_Central"/>
</dbReference>
<dbReference type="AlphaFoldDB" id="A0A1D8PGU6"/>
<dbReference type="CGD" id="CAL0000188789">
    <property type="gene designation" value="orf19.8513"/>
</dbReference>
<dbReference type="PANTHER" id="PTHR12507">
    <property type="entry name" value="REDUCED GROWTH PHENOTYPE 1 RGP1, YEAST -RELATED"/>
    <property type="match status" value="1"/>
</dbReference>
<dbReference type="KEGG" id="cal:CAALFM_C203340WA"/>
<reference evidence="2 3" key="2">
    <citation type="journal article" date="2007" name="Genome Biol.">
        <title>Assembly of the Candida albicans genome into sixteen supercontigs aligned on the eight chromosomes.</title>
        <authorList>
            <person name="van het Hoog M."/>
            <person name="Rast T.J."/>
            <person name="Martchenko M."/>
            <person name="Grindle S."/>
            <person name="Dignard D."/>
            <person name="Hogues H."/>
            <person name="Cuomo C."/>
            <person name="Berriman M."/>
            <person name="Scherer S."/>
            <person name="Magee B.B."/>
            <person name="Whiteway M."/>
            <person name="Chibana H."/>
            <person name="Nantel A."/>
            <person name="Magee P.T."/>
        </authorList>
    </citation>
    <scope>GENOME REANNOTATION</scope>
    <source>
        <strain evidence="3">SC5314 / ATCC MYA-2876</strain>
    </source>
</reference>
<dbReference type="eggNOG" id="ENOG502RR05">
    <property type="taxonomic scope" value="Eukaryota"/>
</dbReference>
<dbReference type="GO" id="GO:0042147">
    <property type="term" value="P:retrograde transport, endosome to Golgi"/>
    <property type="evidence" value="ECO:0000318"/>
    <property type="project" value="GO_Central"/>
</dbReference>
<sequence length="696" mass="79299">MSCVRYNKFLGVGKLMFSANYCDNTNTTCEYKLPKKKQNKSILKLDVIIETDWKGLANVKTVYRKTVVLLAEVEVSLQIEPFVVAVALLRVQSSFSARFIFIFYFLHFCTFNTTTPHTAITNTFMPGLVSSSLNSPYIKVLNEKLSISLQYLNSQESNQTCVLTFINTADKDVNINPTKQASSGSWLSGLFGLNPSLDEFLSKLNVDTDAPVDLFLGYIQLFGYVVLNYKFEIDTTSLEVNKNPQWWNNTEYLNQYLEINESKDDRIDEHLKLDTVPFIEKNCSEKLTIGGKLGGVQDLVVNNDKILIDNRYLLHDLIGNFNSNSLSKEVQLLPLHDLTEAIVPFYTTPQSLLFTDLSIPKNSSRSFCLKVPIKDDLPPSYNTCSTGSACDQGLISIRYSLIVSLIEEKFSNKTKSVYFPLKMNPKRYGGVHTYLQKRYFDSPIRLDKDWQVEIITDKQKTTHQEKDISEKGSFLQDISTLIDSDLYNMPKVSTMERRKSSVNGMSDEINSDGYISQLPDHLKTQFRLRVNNQELCTIGLSKAYYHPGEDLNYVININPNADNTTKVIGLTTYLEAHEVYRLLENGKKIHKYKVTGNVKLNTLAPSIINGQLLESSSCLLNNYLNIPKFVTPQFQSRSFLNLEYHLVFQFNLSEGDLHKQKANEENDMTPFAKCDIYKTETIASSYKFTIPVYILP</sequence>
<dbReference type="EMBL" id="CP017624">
    <property type="protein sequence ID" value="AOW27370.1"/>
    <property type="molecule type" value="Genomic_DNA"/>
</dbReference>
<dbReference type="Proteomes" id="UP000000559">
    <property type="component" value="Chromosome 2"/>
</dbReference>
<dbReference type="RefSeq" id="XP_721015.2">
    <property type="nucleotide sequence ID" value="XM_715922.2"/>
</dbReference>
<evidence type="ECO:0000313" key="3">
    <source>
        <dbReference type="Proteomes" id="UP000000559"/>
    </source>
</evidence>
<accession>A0A1D8PGU6</accession>
<keyword evidence="3" id="KW-1185">Reference proteome</keyword>
<name>A0A1D8PGU6_CANAL</name>
<reference evidence="2 3" key="1">
    <citation type="journal article" date="2004" name="Proc. Natl. Acad. Sci. U.S.A.">
        <title>The diploid genome sequence of Candida albicans.</title>
        <authorList>
            <person name="Jones T."/>
            <person name="Federspiel N.A."/>
            <person name="Chibana H."/>
            <person name="Dungan J."/>
            <person name="Kalman S."/>
            <person name="Magee B.B."/>
            <person name="Newport G."/>
            <person name="Thorstenson Y.R."/>
            <person name="Agabian N."/>
            <person name="Magee P.T."/>
            <person name="Davis R.W."/>
            <person name="Scherer S."/>
        </authorList>
    </citation>
    <scope>NUCLEOTIDE SEQUENCE [LARGE SCALE GENOMIC DNA]</scope>
    <source>
        <strain evidence="3">SC5314 / ATCC MYA-2876</strain>
    </source>
</reference>
<dbReference type="Pfam" id="PF08737">
    <property type="entry name" value="Rgp1"/>
    <property type="match status" value="1"/>
</dbReference>
<evidence type="ECO:0008006" key="4">
    <source>
        <dbReference type="Google" id="ProtNLM"/>
    </source>
</evidence>
<dbReference type="GO" id="GO:0005829">
    <property type="term" value="C:cytosol"/>
    <property type="evidence" value="ECO:0007669"/>
    <property type="project" value="GOC"/>
</dbReference>
<dbReference type="GeneID" id="3637392"/>
<dbReference type="GO" id="GO:0034066">
    <property type="term" value="C:Ric1-Rgp1 guanyl-nucleotide exchange factor complex"/>
    <property type="evidence" value="ECO:0000318"/>
    <property type="project" value="GO_Central"/>
</dbReference>
<dbReference type="InterPro" id="IPR014848">
    <property type="entry name" value="Rgp1"/>
</dbReference>
<gene>
    <name evidence="2" type="ordered locus">CAALFM_C203340WA</name>
    <name evidence="1" type="ordered locus">orf19.8513</name>
</gene>
<dbReference type="VEuPathDB" id="FungiDB:C2_03340W_A"/>